<evidence type="ECO:0000313" key="3">
    <source>
        <dbReference type="EMBL" id="MBS9525360.1"/>
    </source>
</evidence>
<dbReference type="SUPFAM" id="SSF53955">
    <property type="entry name" value="Lysozyme-like"/>
    <property type="match status" value="1"/>
</dbReference>
<dbReference type="InterPro" id="IPR023346">
    <property type="entry name" value="Lysozyme-like_dom_sf"/>
</dbReference>
<dbReference type="Proteomes" id="UP001319104">
    <property type="component" value="Unassembled WGS sequence"/>
</dbReference>
<proteinExistence type="inferred from homology"/>
<accession>A0AAP2CMM3</accession>
<dbReference type="InterPro" id="IPR008258">
    <property type="entry name" value="Transglycosylase_SLT_dom_1"/>
</dbReference>
<evidence type="ECO:0000313" key="4">
    <source>
        <dbReference type="Proteomes" id="UP001319104"/>
    </source>
</evidence>
<evidence type="ECO:0000256" key="1">
    <source>
        <dbReference type="ARBA" id="ARBA00007734"/>
    </source>
</evidence>
<feature type="domain" description="Transglycosylase SLT" evidence="2">
    <location>
        <begin position="110"/>
        <end position="211"/>
    </location>
</feature>
<comment type="similarity">
    <text evidence="1">Belongs to the transglycosylase Slt family.</text>
</comment>
<sequence>MNKIHFFILYALIIGLAGWFYYSTTTQAQPAREVVIRNEATGQEQRMVVPDFTRVKLFDTPQNLTFAGEPVPLDQQDILERLEREIYVNAYWNSNTILTMKRAGKFFPIIEPILEKHHIPNDFKYVALVESGLMNVVSPAGARGFWQFMESTGKELKLEISNEVDERYHLEKSTEAACEYLKKAYGRFGNWTSVAASYNMGITGLTKRKNEQLMPNYYSLLLNEETSRYVFRILAFKELFENPDIYGYEMDENHFYKMPKLREVTVDDSINDLAKWAVEQNSSYKDLKTYNPWLRSNKLSVKKGRTYTIKLPA</sequence>
<dbReference type="CDD" id="cd16894">
    <property type="entry name" value="MltD-like"/>
    <property type="match status" value="1"/>
</dbReference>
<evidence type="ECO:0000259" key="2">
    <source>
        <dbReference type="Pfam" id="PF01464"/>
    </source>
</evidence>
<protein>
    <submittedName>
        <fullName evidence="3">Transglycosylase SLT domain-containing protein</fullName>
    </submittedName>
</protein>
<dbReference type="PANTHER" id="PTHR37423:SF2">
    <property type="entry name" value="MEMBRANE-BOUND LYTIC MUREIN TRANSGLYCOSYLASE C"/>
    <property type="match status" value="1"/>
</dbReference>
<gene>
    <name evidence="3" type="ORF">KI659_15175</name>
</gene>
<comment type="caution">
    <text evidence="3">The sequence shown here is derived from an EMBL/GenBank/DDBJ whole genome shotgun (WGS) entry which is preliminary data.</text>
</comment>
<reference evidence="3 4" key="1">
    <citation type="submission" date="2021-05" db="EMBL/GenBank/DDBJ databases">
        <authorList>
            <person name="Zhang Z.D."/>
            <person name="Osman G."/>
        </authorList>
    </citation>
    <scope>NUCLEOTIDE SEQUENCE [LARGE SCALE GENOMIC DNA]</scope>
    <source>
        <strain evidence="3 4">KCTC 32217</strain>
    </source>
</reference>
<dbReference type="EMBL" id="JAHCMY010000011">
    <property type="protein sequence ID" value="MBS9525360.1"/>
    <property type="molecule type" value="Genomic_DNA"/>
</dbReference>
<dbReference type="RefSeq" id="WP_213946220.1">
    <property type="nucleotide sequence ID" value="NZ_JAHBGI010000001.1"/>
</dbReference>
<dbReference type="Gene3D" id="1.10.530.10">
    <property type="match status" value="1"/>
</dbReference>
<dbReference type="Pfam" id="PF01464">
    <property type="entry name" value="SLT"/>
    <property type="match status" value="1"/>
</dbReference>
<dbReference type="PANTHER" id="PTHR37423">
    <property type="entry name" value="SOLUBLE LYTIC MUREIN TRANSGLYCOSYLASE-RELATED"/>
    <property type="match status" value="1"/>
</dbReference>
<organism evidence="3 4">
    <name type="scientific">Litoribacter ruber</name>
    <dbReference type="NCBI Taxonomy" id="702568"/>
    <lineage>
        <taxon>Bacteria</taxon>
        <taxon>Pseudomonadati</taxon>
        <taxon>Bacteroidota</taxon>
        <taxon>Cytophagia</taxon>
        <taxon>Cytophagales</taxon>
        <taxon>Cyclobacteriaceae</taxon>
        <taxon>Litoribacter</taxon>
    </lineage>
</organism>
<dbReference type="AlphaFoldDB" id="A0AAP2CMM3"/>
<keyword evidence="4" id="KW-1185">Reference proteome</keyword>
<name>A0AAP2CMM3_9BACT</name>